<protein>
    <recommendedName>
        <fullName evidence="4">Transposase</fullName>
    </recommendedName>
</protein>
<sequence>MTALVDTTIQGATEMESRHAETHSGFQFHPTANTTPFNSTSNRWCQVLALLVQES</sequence>
<proteinExistence type="predicted"/>
<feature type="region of interest" description="Disordered" evidence="1">
    <location>
        <begin position="15"/>
        <end position="39"/>
    </location>
</feature>
<evidence type="ECO:0000256" key="1">
    <source>
        <dbReference type="SAM" id="MobiDB-lite"/>
    </source>
</evidence>
<evidence type="ECO:0000313" key="2">
    <source>
        <dbReference type="EMBL" id="GGS11674.1"/>
    </source>
</evidence>
<evidence type="ECO:0008006" key="4">
    <source>
        <dbReference type="Google" id="ProtNLM"/>
    </source>
</evidence>
<reference evidence="3" key="1">
    <citation type="journal article" date="2019" name="Int. J. Syst. Evol. Microbiol.">
        <title>The Global Catalogue of Microorganisms (GCM) 10K type strain sequencing project: providing services to taxonomists for standard genome sequencing and annotation.</title>
        <authorList>
            <consortium name="The Broad Institute Genomics Platform"/>
            <consortium name="The Broad Institute Genome Sequencing Center for Infectious Disease"/>
            <person name="Wu L."/>
            <person name="Ma J."/>
        </authorList>
    </citation>
    <scope>NUCLEOTIDE SEQUENCE [LARGE SCALE GENOMIC DNA]</scope>
    <source>
        <strain evidence="3">JCM 31405</strain>
    </source>
</reference>
<evidence type="ECO:0000313" key="3">
    <source>
        <dbReference type="Proteomes" id="UP000644548"/>
    </source>
</evidence>
<name>A0ABQ2SCW8_9DEIO</name>
<dbReference type="EMBL" id="BMQN01000038">
    <property type="protein sequence ID" value="GGS11674.1"/>
    <property type="molecule type" value="Genomic_DNA"/>
</dbReference>
<keyword evidence="3" id="KW-1185">Reference proteome</keyword>
<organism evidence="2 3">
    <name type="scientific">Deinococcus sedimenti</name>
    <dbReference type="NCBI Taxonomy" id="1867090"/>
    <lineage>
        <taxon>Bacteria</taxon>
        <taxon>Thermotogati</taxon>
        <taxon>Deinococcota</taxon>
        <taxon>Deinococci</taxon>
        <taxon>Deinococcales</taxon>
        <taxon>Deinococcaceae</taxon>
        <taxon>Deinococcus</taxon>
    </lineage>
</organism>
<feature type="compositionally biased region" description="Polar residues" evidence="1">
    <location>
        <begin position="30"/>
        <end position="39"/>
    </location>
</feature>
<accession>A0ABQ2SCW8</accession>
<dbReference type="Proteomes" id="UP000644548">
    <property type="component" value="Unassembled WGS sequence"/>
</dbReference>
<comment type="caution">
    <text evidence="2">The sequence shown here is derived from an EMBL/GenBank/DDBJ whole genome shotgun (WGS) entry which is preliminary data.</text>
</comment>
<gene>
    <name evidence="2" type="ORF">GCM10008960_41930</name>
</gene>